<evidence type="ECO:0000256" key="2">
    <source>
        <dbReference type="ARBA" id="ARBA00012137"/>
    </source>
</evidence>
<dbReference type="PRINTS" id="PR00988">
    <property type="entry name" value="URIDINKINASE"/>
</dbReference>
<dbReference type="InterPro" id="IPR000764">
    <property type="entry name" value="Uridine_kinase-like"/>
</dbReference>
<evidence type="ECO:0000256" key="3">
    <source>
        <dbReference type="ARBA" id="ARBA00022679"/>
    </source>
</evidence>
<evidence type="ECO:0000256" key="5">
    <source>
        <dbReference type="ARBA" id="ARBA00022777"/>
    </source>
</evidence>
<dbReference type="InterPro" id="IPR027417">
    <property type="entry name" value="P-loop_NTPase"/>
</dbReference>
<feature type="domain" description="Phosphoribulokinase/uridine kinase" evidence="6">
    <location>
        <begin position="7"/>
        <end position="188"/>
    </location>
</feature>
<organism evidence="7">
    <name type="scientific">hydrothermal vent metagenome</name>
    <dbReference type="NCBI Taxonomy" id="652676"/>
    <lineage>
        <taxon>unclassified sequences</taxon>
        <taxon>metagenomes</taxon>
        <taxon>ecological metagenomes</taxon>
    </lineage>
</organism>
<dbReference type="EC" id="2.7.1.48" evidence="2"/>
<dbReference type="NCBIfam" id="NF004018">
    <property type="entry name" value="PRK05480.1"/>
    <property type="match status" value="1"/>
</dbReference>
<dbReference type="GO" id="GO:0044206">
    <property type="term" value="P:UMP salvage"/>
    <property type="evidence" value="ECO:0007669"/>
    <property type="project" value="UniProtKB-UniPathway"/>
</dbReference>
<gene>
    <name evidence="7" type="ORF">MNBD_GAMMA05-636</name>
</gene>
<proteinExistence type="predicted"/>
<dbReference type="GO" id="GO:0004849">
    <property type="term" value="F:uridine kinase activity"/>
    <property type="evidence" value="ECO:0007669"/>
    <property type="project" value="UniProtKB-EC"/>
</dbReference>
<evidence type="ECO:0000256" key="1">
    <source>
        <dbReference type="ARBA" id="ARBA00004690"/>
    </source>
</evidence>
<dbReference type="Gene3D" id="3.40.50.300">
    <property type="entry name" value="P-loop containing nucleotide triphosphate hydrolases"/>
    <property type="match status" value="1"/>
</dbReference>
<dbReference type="UniPathway" id="UPA00574">
    <property type="reaction ID" value="UER00637"/>
</dbReference>
<comment type="pathway">
    <text evidence="1">Pyrimidine metabolism; UMP biosynthesis via salvage pathway; UMP from uridine: step 1/1.</text>
</comment>
<accession>A0A3B0X829</accession>
<evidence type="ECO:0000259" key="6">
    <source>
        <dbReference type="Pfam" id="PF00485"/>
    </source>
</evidence>
<dbReference type="SUPFAM" id="SSF52540">
    <property type="entry name" value="P-loop containing nucleoside triphosphate hydrolases"/>
    <property type="match status" value="1"/>
</dbReference>
<protein>
    <recommendedName>
        <fullName evidence="2">uridine/cytidine kinase</fullName>
        <ecNumber evidence="2">2.7.1.48</ecNumber>
    </recommendedName>
</protein>
<evidence type="ECO:0000256" key="4">
    <source>
        <dbReference type="ARBA" id="ARBA00022741"/>
    </source>
</evidence>
<dbReference type="AlphaFoldDB" id="A0A3B0X829"/>
<name>A0A3B0X829_9ZZZZ</name>
<sequence>MKNKNIIIGICGGTCSGKTTIATKLHKSLNDRAVYISQDSYYKNQSHLTAEEIQAHNFDHPESLELSLLQQHVQQLKNNKKIQVPTYCFKSHSRKDDFQIINPAAIIIVEGILIFSDEKLRQSFDVRIFVDIEPDIRLIRRIKRDVLERGRDLNSIIEQYLSTVKPMHDEFVESQKIESDLVINSGSLEDQYALLERYLSMREVL</sequence>
<evidence type="ECO:0000313" key="7">
    <source>
        <dbReference type="EMBL" id="VAW52104.1"/>
    </source>
</evidence>
<keyword evidence="4" id="KW-0547">Nucleotide-binding</keyword>
<reference evidence="7" key="1">
    <citation type="submission" date="2018-06" db="EMBL/GenBank/DDBJ databases">
        <authorList>
            <person name="Zhirakovskaya E."/>
        </authorList>
    </citation>
    <scope>NUCLEOTIDE SEQUENCE</scope>
</reference>
<dbReference type="NCBIfam" id="TIGR00235">
    <property type="entry name" value="udk"/>
    <property type="match status" value="1"/>
</dbReference>
<dbReference type="Pfam" id="PF00485">
    <property type="entry name" value="PRK"/>
    <property type="match status" value="1"/>
</dbReference>
<dbReference type="InterPro" id="IPR006083">
    <property type="entry name" value="PRK/URK"/>
</dbReference>
<keyword evidence="5 7" id="KW-0418">Kinase</keyword>
<dbReference type="CDD" id="cd02023">
    <property type="entry name" value="UMPK"/>
    <property type="match status" value="1"/>
</dbReference>
<dbReference type="EMBL" id="UOFE01000024">
    <property type="protein sequence ID" value="VAW52104.1"/>
    <property type="molecule type" value="Genomic_DNA"/>
</dbReference>
<dbReference type="GO" id="GO:0005524">
    <property type="term" value="F:ATP binding"/>
    <property type="evidence" value="ECO:0007669"/>
    <property type="project" value="InterPro"/>
</dbReference>
<keyword evidence="3 7" id="KW-0808">Transferase</keyword>
<dbReference type="PANTHER" id="PTHR10285">
    <property type="entry name" value="URIDINE KINASE"/>
    <property type="match status" value="1"/>
</dbReference>